<name>A0AAD5Y2F6_9FUNG</name>
<keyword evidence="3" id="KW-1185">Reference proteome</keyword>
<evidence type="ECO:0000313" key="3">
    <source>
        <dbReference type="Proteomes" id="UP001210925"/>
    </source>
</evidence>
<protein>
    <recommendedName>
        <fullName evidence="4">Chitinase</fullName>
    </recommendedName>
</protein>
<proteinExistence type="predicted"/>
<dbReference type="AlphaFoldDB" id="A0AAD5Y2F6"/>
<evidence type="ECO:0000313" key="2">
    <source>
        <dbReference type="EMBL" id="KAJ3251093.1"/>
    </source>
</evidence>
<gene>
    <name evidence="2" type="ORF">HK103_002877</name>
</gene>
<evidence type="ECO:0000256" key="1">
    <source>
        <dbReference type="SAM" id="SignalP"/>
    </source>
</evidence>
<feature type="signal peptide" evidence="1">
    <location>
        <begin position="1"/>
        <end position="17"/>
    </location>
</feature>
<sequence>MFKTILLLINILGLSNGAGLFVYPKGLATSKVVADLIRYNAIANPKSAITTIHMYTGSIDYDGHWIIPFNNSSASGLLKVPKVKRLLYLFDSSLILQGLPYQELGYRLVLLVCQSNQVAGLTIDFEPLSQMIDFVAHLVKYMNPLLLSTKYNCRNKKFPNGRLLSVYGPAKQIKPILSVFRENNMYILNGYDLYGGLAYSESPKMYGQLLKSVVNQFCLQSNRSVSYSIIIPAAASTNEFSYYLRNGKKLSNGFHTFDYGNGYVEHAVQTINQLSLGSKYIETTLWAYTNSITVTQYSFFPTNPFQIL</sequence>
<comment type="caution">
    <text evidence="2">The sequence shown here is derived from an EMBL/GenBank/DDBJ whole genome shotgun (WGS) entry which is preliminary data.</text>
</comment>
<feature type="chain" id="PRO_5042136947" description="Chitinase" evidence="1">
    <location>
        <begin position="18"/>
        <end position="308"/>
    </location>
</feature>
<keyword evidence="1" id="KW-0732">Signal</keyword>
<dbReference type="EMBL" id="JADGKB010000201">
    <property type="protein sequence ID" value="KAJ3251093.1"/>
    <property type="molecule type" value="Genomic_DNA"/>
</dbReference>
<dbReference type="Proteomes" id="UP001210925">
    <property type="component" value="Unassembled WGS sequence"/>
</dbReference>
<organism evidence="2 3">
    <name type="scientific">Boothiomyces macroporosus</name>
    <dbReference type="NCBI Taxonomy" id="261099"/>
    <lineage>
        <taxon>Eukaryota</taxon>
        <taxon>Fungi</taxon>
        <taxon>Fungi incertae sedis</taxon>
        <taxon>Chytridiomycota</taxon>
        <taxon>Chytridiomycota incertae sedis</taxon>
        <taxon>Chytridiomycetes</taxon>
        <taxon>Rhizophydiales</taxon>
        <taxon>Terramycetaceae</taxon>
        <taxon>Boothiomyces</taxon>
    </lineage>
</organism>
<accession>A0AAD5Y2F6</accession>
<reference evidence="2" key="1">
    <citation type="submission" date="2020-05" db="EMBL/GenBank/DDBJ databases">
        <title>Phylogenomic resolution of chytrid fungi.</title>
        <authorList>
            <person name="Stajich J.E."/>
            <person name="Amses K."/>
            <person name="Simmons R."/>
            <person name="Seto K."/>
            <person name="Myers J."/>
            <person name="Bonds A."/>
            <person name="Quandt C.A."/>
            <person name="Barry K."/>
            <person name="Liu P."/>
            <person name="Grigoriev I."/>
            <person name="Longcore J.E."/>
            <person name="James T.Y."/>
        </authorList>
    </citation>
    <scope>NUCLEOTIDE SEQUENCE</scope>
    <source>
        <strain evidence="2">PLAUS21</strain>
    </source>
</reference>
<evidence type="ECO:0008006" key="4">
    <source>
        <dbReference type="Google" id="ProtNLM"/>
    </source>
</evidence>